<dbReference type="AlphaFoldDB" id="A0A073IQV9"/>
<evidence type="ECO:0000256" key="8">
    <source>
        <dbReference type="ARBA" id="ARBA00022840"/>
    </source>
</evidence>
<organism evidence="15 16">
    <name type="scientific">Synergistes jonesii</name>
    <dbReference type="NCBI Taxonomy" id="2754"/>
    <lineage>
        <taxon>Bacteria</taxon>
        <taxon>Thermotogati</taxon>
        <taxon>Synergistota</taxon>
        <taxon>Synergistia</taxon>
        <taxon>Synergistales</taxon>
        <taxon>Synergistaceae</taxon>
        <taxon>Synergistes</taxon>
    </lineage>
</organism>
<dbReference type="GO" id="GO:0016779">
    <property type="term" value="F:nucleotidyltransferase activity"/>
    <property type="evidence" value="ECO:0007669"/>
    <property type="project" value="UniProtKB-KW"/>
</dbReference>
<keyword evidence="10 11" id="KW-0694">RNA-binding</keyword>
<dbReference type="Proteomes" id="UP000027665">
    <property type="component" value="Unassembled WGS sequence"/>
</dbReference>
<dbReference type="STRING" id="2754.EH55_07810"/>
<dbReference type="PANTHER" id="PTHR47545">
    <property type="entry name" value="MULTIFUNCTIONAL CCA PROTEIN"/>
    <property type="match status" value="1"/>
</dbReference>
<dbReference type="SUPFAM" id="SSF81301">
    <property type="entry name" value="Nucleotidyltransferase"/>
    <property type="match status" value="1"/>
</dbReference>
<comment type="cofactor">
    <cofactor evidence="1">
        <name>Mg(2+)</name>
        <dbReference type="ChEBI" id="CHEBI:18420"/>
    </cofactor>
</comment>
<dbReference type="GO" id="GO:0042245">
    <property type="term" value="P:RNA repair"/>
    <property type="evidence" value="ECO:0007669"/>
    <property type="project" value="UniProtKB-KW"/>
</dbReference>
<evidence type="ECO:0000313" key="16">
    <source>
        <dbReference type="Proteomes" id="UP000027665"/>
    </source>
</evidence>
<keyword evidence="8" id="KW-0067">ATP-binding</keyword>
<evidence type="ECO:0000256" key="10">
    <source>
        <dbReference type="ARBA" id="ARBA00022884"/>
    </source>
</evidence>
<dbReference type="eggNOG" id="COG0617">
    <property type="taxonomic scope" value="Bacteria"/>
</dbReference>
<dbReference type="CDD" id="cd05398">
    <property type="entry name" value="NT_ClassII-CCAase"/>
    <property type="match status" value="1"/>
</dbReference>
<reference evidence="15 16" key="1">
    <citation type="submission" date="2014-04" db="EMBL/GenBank/DDBJ databases">
        <title>Draft Genome Sequence of Synergistes jonesii.</title>
        <authorList>
            <person name="Coil D.A."/>
            <person name="Eisen J.A."/>
            <person name="Holland-Moritz H.E."/>
        </authorList>
    </citation>
    <scope>NUCLEOTIDE SEQUENCE [LARGE SCALE GENOMIC DNA]</scope>
    <source>
        <strain evidence="15 16">78-1</strain>
    </source>
</reference>
<dbReference type="GO" id="GO:0008033">
    <property type="term" value="P:tRNA processing"/>
    <property type="evidence" value="ECO:0007669"/>
    <property type="project" value="UniProtKB-KW"/>
</dbReference>
<feature type="domain" description="tRNA nucleotidyltransferase/poly(A) polymerase RNA and SrmB- binding" evidence="14">
    <location>
        <begin position="165"/>
        <end position="222"/>
    </location>
</feature>
<dbReference type="Pfam" id="PF01743">
    <property type="entry name" value="PolyA_pol"/>
    <property type="match status" value="1"/>
</dbReference>
<dbReference type="GO" id="GO:0046872">
    <property type="term" value="F:metal ion binding"/>
    <property type="evidence" value="ECO:0007669"/>
    <property type="project" value="UniProtKB-KW"/>
</dbReference>
<dbReference type="InterPro" id="IPR050124">
    <property type="entry name" value="tRNA_CCA-adding_enzyme"/>
</dbReference>
<dbReference type="Gene3D" id="1.10.3090.10">
    <property type="entry name" value="cca-adding enzyme, domain 2"/>
    <property type="match status" value="1"/>
</dbReference>
<dbReference type="Gene3D" id="3.30.460.10">
    <property type="entry name" value="Beta Polymerase, domain 2"/>
    <property type="match status" value="1"/>
</dbReference>
<evidence type="ECO:0000256" key="2">
    <source>
        <dbReference type="ARBA" id="ARBA00022679"/>
    </source>
</evidence>
<evidence type="ECO:0000256" key="6">
    <source>
        <dbReference type="ARBA" id="ARBA00022741"/>
    </source>
</evidence>
<dbReference type="PANTHER" id="PTHR47545:SF1">
    <property type="entry name" value="MULTIFUNCTIONAL CCA PROTEIN"/>
    <property type="match status" value="1"/>
</dbReference>
<feature type="domain" description="HD" evidence="13">
    <location>
        <begin position="242"/>
        <end position="329"/>
    </location>
</feature>
<evidence type="ECO:0000256" key="11">
    <source>
        <dbReference type="RuleBase" id="RU003953"/>
    </source>
</evidence>
<evidence type="ECO:0000256" key="1">
    <source>
        <dbReference type="ARBA" id="ARBA00001946"/>
    </source>
</evidence>
<protein>
    <recommendedName>
        <fullName evidence="17">HD domain-containing protein</fullName>
    </recommendedName>
</protein>
<keyword evidence="4" id="KW-0548">Nucleotidyltransferase</keyword>
<keyword evidence="16" id="KW-1185">Reference proteome</keyword>
<sequence>MTEKEFFARVKKMGGSAYLVGGAVRDALMGRAVSDRDYVVCGVAAKNFLSEFPDARRVGRSFPVFLHEIDGLRCEIALARREKKSGSGYRGFQVFCSPEITIEEDLYRRDCTLNSMARDSEGRLIDPYGGARDIAARVVRATSERFYEDPVRALRAARQAAQFEFSIEPRTLSMMARCAEELRAEPAERKFFELAKAIVVRHPSMYFRHLRDAALLESEFPWLYRLIGKAQPPEFHPEGDAFEHTMTALDAAAEKTERPEVRFAVLMHDVGKGETPEEELPRHYGYEKKGEAMIGEIAAALSLPRVWSRSAAFAAREHMRASRMKSPPEIRDLIRALEKEAIGADGFSVIMAADNRGETPAFLNDYDRLLALVKKASKCKIPEGLSGPQIGEYIRAKEIEALKNDPLIRLIQRG</sequence>
<gene>
    <name evidence="15" type="ORF">EH55_07810</name>
</gene>
<dbReference type="Pfam" id="PF01966">
    <property type="entry name" value="HD"/>
    <property type="match status" value="1"/>
</dbReference>
<keyword evidence="2 11" id="KW-0808">Transferase</keyword>
<dbReference type="EMBL" id="JMKI01000037">
    <property type="protein sequence ID" value="KEJ91866.1"/>
    <property type="molecule type" value="Genomic_DNA"/>
</dbReference>
<dbReference type="Pfam" id="PF12627">
    <property type="entry name" value="PolyA_pol_RNAbd"/>
    <property type="match status" value="1"/>
</dbReference>
<keyword evidence="7" id="KW-0692">RNA repair</keyword>
<evidence type="ECO:0000259" key="13">
    <source>
        <dbReference type="Pfam" id="PF01966"/>
    </source>
</evidence>
<comment type="caution">
    <text evidence="15">The sequence shown here is derived from an EMBL/GenBank/DDBJ whole genome shotgun (WGS) entry which is preliminary data.</text>
</comment>
<keyword evidence="9" id="KW-0460">Magnesium</keyword>
<evidence type="ECO:0000256" key="7">
    <source>
        <dbReference type="ARBA" id="ARBA00022800"/>
    </source>
</evidence>
<evidence type="ECO:0000259" key="12">
    <source>
        <dbReference type="Pfam" id="PF01743"/>
    </source>
</evidence>
<evidence type="ECO:0000256" key="9">
    <source>
        <dbReference type="ARBA" id="ARBA00022842"/>
    </source>
</evidence>
<dbReference type="InterPro" id="IPR006674">
    <property type="entry name" value="HD_domain"/>
</dbReference>
<evidence type="ECO:0000313" key="15">
    <source>
        <dbReference type="EMBL" id="KEJ91866.1"/>
    </source>
</evidence>
<evidence type="ECO:0008006" key="17">
    <source>
        <dbReference type="Google" id="ProtNLM"/>
    </source>
</evidence>
<dbReference type="InterPro" id="IPR043519">
    <property type="entry name" value="NT_sf"/>
</dbReference>
<evidence type="ECO:0000256" key="5">
    <source>
        <dbReference type="ARBA" id="ARBA00022723"/>
    </source>
</evidence>
<keyword evidence="5" id="KW-0479">Metal-binding</keyword>
<dbReference type="GO" id="GO:0003723">
    <property type="term" value="F:RNA binding"/>
    <property type="evidence" value="ECO:0007669"/>
    <property type="project" value="UniProtKB-KW"/>
</dbReference>
<accession>A0A073IQV9</accession>
<evidence type="ECO:0000259" key="14">
    <source>
        <dbReference type="Pfam" id="PF12627"/>
    </source>
</evidence>
<dbReference type="GO" id="GO:0005524">
    <property type="term" value="F:ATP binding"/>
    <property type="evidence" value="ECO:0007669"/>
    <property type="project" value="UniProtKB-KW"/>
</dbReference>
<name>A0A073IQV9_9BACT</name>
<feature type="domain" description="Poly A polymerase head" evidence="12">
    <location>
        <begin position="17"/>
        <end position="140"/>
    </location>
</feature>
<dbReference type="InterPro" id="IPR003607">
    <property type="entry name" value="HD/PDEase_dom"/>
</dbReference>
<proteinExistence type="inferred from homology"/>
<keyword evidence="6" id="KW-0547">Nucleotide-binding</keyword>
<comment type="similarity">
    <text evidence="11">Belongs to the tRNA nucleotidyltransferase/poly(A) polymerase family.</text>
</comment>
<dbReference type="SUPFAM" id="SSF81891">
    <property type="entry name" value="Poly A polymerase C-terminal region-like"/>
    <property type="match status" value="1"/>
</dbReference>
<dbReference type="InterPro" id="IPR032828">
    <property type="entry name" value="PolyA_RNA-bd"/>
</dbReference>
<dbReference type="InterPro" id="IPR002646">
    <property type="entry name" value="PolA_pol_head_dom"/>
</dbReference>
<evidence type="ECO:0000256" key="3">
    <source>
        <dbReference type="ARBA" id="ARBA00022694"/>
    </source>
</evidence>
<dbReference type="CDD" id="cd00077">
    <property type="entry name" value="HDc"/>
    <property type="match status" value="1"/>
</dbReference>
<evidence type="ECO:0000256" key="4">
    <source>
        <dbReference type="ARBA" id="ARBA00022695"/>
    </source>
</evidence>
<keyword evidence="3" id="KW-0819">tRNA processing</keyword>